<evidence type="ECO:0000313" key="2">
    <source>
        <dbReference type="EMBL" id="MBD4336374.1"/>
    </source>
</evidence>
<gene>
    <name evidence="2" type="ORF">GUH15_09980</name>
</gene>
<reference evidence="2" key="1">
    <citation type="submission" date="2020-01" db="EMBL/GenBank/DDBJ databases">
        <authorList>
            <person name="Richard D."/>
        </authorList>
    </citation>
    <scope>NUCLEOTIDE SEQUENCE</scope>
    <source>
        <strain evidence="2">JP541</strain>
    </source>
</reference>
<dbReference type="InterPro" id="IPR020988">
    <property type="entry name" value="Pept_U32_collagenase"/>
</dbReference>
<protein>
    <submittedName>
        <fullName evidence="2">U32 family peptidase</fullName>
    </submittedName>
</protein>
<comment type="caution">
    <text evidence="2">The sequence shown here is derived from an EMBL/GenBank/DDBJ whole genome shotgun (WGS) entry which is preliminary data.</text>
</comment>
<feature type="domain" description="Peptidase U32 collagenase" evidence="1">
    <location>
        <begin position="4"/>
        <end position="88"/>
    </location>
</feature>
<evidence type="ECO:0000313" key="3">
    <source>
        <dbReference type="Proteomes" id="UP000653002"/>
    </source>
</evidence>
<proteinExistence type="predicted"/>
<name>A0A8I0H5L3_XANCI</name>
<feature type="non-terminal residue" evidence="2">
    <location>
        <position position="88"/>
    </location>
</feature>
<dbReference type="EMBL" id="JAABFR010000700">
    <property type="protein sequence ID" value="MBD4336374.1"/>
    <property type="molecule type" value="Genomic_DNA"/>
</dbReference>
<sequence>KEKINGILRLKKDCPAKLEVALNDIRTSVDGDVVQAALKQPLAEEKVAASIKKTGNTPYEFAELDIDMDDDIFLPVQALNVLRRNALE</sequence>
<dbReference type="Proteomes" id="UP000653002">
    <property type="component" value="Unassembled WGS sequence"/>
</dbReference>
<dbReference type="AlphaFoldDB" id="A0A8I0H5L3"/>
<feature type="non-terminal residue" evidence="2">
    <location>
        <position position="1"/>
    </location>
</feature>
<organism evidence="2 3">
    <name type="scientific">Xanthomonas citri pv. citri</name>
    <dbReference type="NCBI Taxonomy" id="611301"/>
    <lineage>
        <taxon>Bacteria</taxon>
        <taxon>Pseudomonadati</taxon>
        <taxon>Pseudomonadota</taxon>
        <taxon>Gammaproteobacteria</taxon>
        <taxon>Lysobacterales</taxon>
        <taxon>Lysobacteraceae</taxon>
        <taxon>Xanthomonas</taxon>
    </lineage>
</organism>
<accession>A0A8I0H5L3</accession>
<evidence type="ECO:0000259" key="1">
    <source>
        <dbReference type="Pfam" id="PF12392"/>
    </source>
</evidence>
<dbReference type="Pfam" id="PF12392">
    <property type="entry name" value="DUF3656"/>
    <property type="match status" value="1"/>
</dbReference>